<dbReference type="AlphaFoldDB" id="A0A8J2QPC7"/>
<evidence type="ECO:0000313" key="3">
    <source>
        <dbReference type="Proteomes" id="UP000789524"/>
    </source>
</evidence>
<protein>
    <submittedName>
        <fullName evidence="2">(African queen) hypothetical protein</fullName>
    </submittedName>
</protein>
<evidence type="ECO:0000256" key="1">
    <source>
        <dbReference type="SAM" id="MobiDB-lite"/>
    </source>
</evidence>
<organism evidence="2 3">
    <name type="scientific">Danaus chrysippus</name>
    <name type="common">African queen</name>
    <dbReference type="NCBI Taxonomy" id="151541"/>
    <lineage>
        <taxon>Eukaryota</taxon>
        <taxon>Metazoa</taxon>
        <taxon>Ecdysozoa</taxon>
        <taxon>Arthropoda</taxon>
        <taxon>Hexapoda</taxon>
        <taxon>Insecta</taxon>
        <taxon>Pterygota</taxon>
        <taxon>Neoptera</taxon>
        <taxon>Endopterygota</taxon>
        <taxon>Lepidoptera</taxon>
        <taxon>Glossata</taxon>
        <taxon>Ditrysia</taxon>
        <taxon>Papilionoidea</taxon>
        <taxon>Nymphalidae</taxon>
        <taxon>Danainae</taxon>
        <taxon>Danaini</taxon>
        <taxon>Danaina</taxon>
        <taxon>Danaus</taxon>
        <taxon>Anosia</taxon>
    </lineage>
</organism>
<comment type="caution">
    <text evidence="2">The sequence shown here is derived from an EMBL/GenBank/DDBJ whole genome shotgun (WGS) entry which is preliminary data.</text>
</comment>
<accession>A0A8J2QPC7</accession>
<dbReference type="EMBL" id="CAKASE010000055">
    <property type="protein sequence ID" value="CAG9565953.1"/>
    <property type="molecule type" value="Genomic_DNA"/>
</dbReference>
<reference evidence="2" key="1">
    <citation type="submission" date="2021-09" db="EMBL/GenBank/DDBJ databases">
        <authorList>
            <person name="Martin H S."/>
        </authorList>
    </citation>
    <scope>NUCLEOTIDE SEQUENCE</scope>
</reference>
<feature type="region of interest" description="Disordered" evidence="1">
    <location>
        <begin position="139"/>
        <end position="188"/>
    </location>
</feature>
<name>A0A8J2QPC7_9NEOP</name>
<evidence type="ECO:0000313" key="2">
    <source>
        <dbReference type="EMBL" id="CAG9565953.1"/>
    </source>
</evidence>
<gene>
    <name evidence="2" type="ORF">DCHRY22_LOCUS6694</name>
</gene>
<sequence>MQSIALKGAEGFGQLFLIAVRLVSLFGEWRRPYRLGGAGRARSFELGVATIAHPRQLSAVFGTYYCKFKGCESSLLKDTACSDTQVEGGNPLRLEVRTHGGRVSRGRGGCGVAARPGRPSSVAACSAERACRLRRSRPAHPTCSFSKRRRRRRCQPRGPATLQPGRPELLRSRPHVTPRQNECDHCLR</sequence>
<feature type="compositionally biased region" description="Basic residues" evidence="1">
    <location>
        <begin position="146"/>
        <end position="155"/>
    </location>
</feature>
<keyword evidence="3" id="KW-1185">Reference proteome</keyword>
<proteinExistence type="predicted"/>
<dbReference type="OrthoDB" id="7492004at2759"/>
<dbReference type="Proteomes" id="UP000789524">
    <property type="component" value="Unassembled WGS sequence"/>
</dbReference>